<feature type="non-terminal residue" evidence="1">
    <location>
        <position position="1"/>
    </location>
</feature>
<dbReference type="AlphaFoldDB" id="A0A0F7WXM9"/>
<sequence>EFKKEELPFYVCLKVGLLLDPKIPYWEYFSENDTILYKVESYAMCFESILMYN</sequence>
<gene>
    <name evidence="1" type="ORF">BN1224_DC9_AM_00170</name>
</gene>
<name>A0A0F7WXM9_CHLPN</name>
<accession>A0A0F7WXM9</accession>
<organism evidence="1">
    <name type="scientific">Chlamydia pneumoniae</name>
    <name type="common">Chlamydophila pneumoniae</name>
    <dbReference type="NCBI Taxonomy" id="83558"/>
    <lineage>
        <taxon>Bacteria</taxon>
        <taxon>Pseudomonadati</taxon>
        <taxon>Chlamydiota</taxon>
        <taxon>Chlamydiia</taxon>
        <taxon>Chlamydiales</taxon>
        <taxon>Chlamydiaceae</taxon>
        <taxon>Chlamydia/Chlamydophila group</taxon>
        <taxon>Chlamydia</taxon>
    </lineage>
</organism>
<reference evidence="1" key="1">
    <citation type="submission" date="2015-05" db="EMBL/GenBank/DDBJ databases">
        <authorList>
            <person name="Rattei Thomas"/>
        </authorList>
    </citation>
    <scope>NUCLEOTIDE SEQUENCE</scope>
    <source>
        <strain evidence="1">DC9</strain>
    </source>
</reference>
<proteinExistence type="predicted"/>
<protein>
    <submittedName>
        <fullName evidence="1">Uncharacterized protein</fullName>
    </submittedName>
</protein>
<dbReference type="EMBL" id="LN847021">
    <property type="protein sequence ID" value="CRI42213.1"/>
    <property type="molecule type" value="Genomic_DNA"/>
</dbReference>
<evidence type="ECO:0000313" key="1">
    <source>
        <dbReference type="EMBL" id="CRI42213.1"/>
    </source>
</evidence>